<evidence type="ECO:0000259" key="2">
    <source>
        <dbReference type="Pfam" id="PF01757"/>
    </source>
</evidence>
<feature type="transmembrane region" description="Helical" evidence="1">
    <location>
        <begin position="262"/>
        <end position="282"/>
    </location>
</feature>
<comment type="caution">
    <text evidence="3">The sequence shown here is derived from an EMBL/GenBank/DDBJ whole genome shotgun (WGS) entry which is preliminary data.</text>
</comment>
<dbReference type="EMBL" id="JBEHCU010006021">
    <property type="protein sequence ID" value="KAL1398115.1"/>
    <property type="molecule type" value="Genomic_DNA"/>
</dbReference>
<dbReference type="Proteomes" id="UP001562425">
    <property type="component" value="Unassembled WGS sequence"/>
</dbReference>
<feature type="transmembrane region" description="Helical" evidence="1">
    <location>
        <begin position="302"/>
        <end position="327"/>
    </location>
</feature>
<dbReference type="InterPro" id="IPR052728">
    <property type="entry name" value="O2_lipid_transport_reg"/>
</dbReference>
<gene>
    <name evidence="3" type="ORF">pipiens_009223</name>
</gene>
<evidence type="ECO:0000313" key="3">
    <source>
        <dbReference type="EMBL" id="KAL1398115.1"/>
    </source>
</evidence>
<feature type="transmembrane region" description="Helical" evidence="1">
    <location>
        <begin position="567"/>
        <end position="585"/>
    </location>
</feature>
<feature type="transmembrane region" description="Helical" evidence="1">
    <location>
        <begin position="597"/>
        <end position="618"/>
    </location>
</feature>
<keyword evidence="1" id="KW-0812">Transmembrane</keyword>
<dbReference type="InterPro" id="IPR002656">
    <property type="entry name" value="Acyl_transf_3_dom"/>
</dbReference>
<organism evidence="3 4">
    <name type="scientific">Culex pipiens pipiens</name>
    <name type="common">Northern house mosquito</name>
    <dbReference type="NCBI Taxonomy" id="38569"/>
    <lineage>
        <taxon>Eukaryota</taxon>
        <taxon>Metazoa</taxon>
        <taxon>Ecdysozoa</taxon>
        <taxon>Arthropoda</taxon>
        <taxon>Hexapoda</taxon>
        <taxon>Insecta</taxon>
        <taxon>Pterygota</taxon>
        <taxon>Neoptera</taxon>
        <taxon>Endopterygota</taxon>
        <taxon>Diptera</taxon>
        <taxon>Nematocera</taxon>
        <taxon>Culicoidea</taxon>
        <taxon>Culicidae</taxon>
        <taxon>Culicinae</taxon>
        <taxon>Culicini</taxon>
        <taxon>Culex</taxon>
        <taxon>Culex</taxon>
    </lineage>
</organism>
<protein>
    <recommendedName>
        <fullName evidence="2">Acyltransferase 3 domain-containing protein</fullName>
    </recommendedName>
</protein>
<feature type="transmembrane region" description="Helical" evidence="1">
    <location>
        <begin position="488"/>
        <end position="509"/>
    </location>
</feature>
<accession>A0ABD1DEL6</accession>
<feature type="domain" description="Acyltransferase 3" evidence="2">
    <location>
        <begin position="258"/>
        <end position="647"/>
    </location>
</feature>
<name>A0ABD1DEL6_CULPP</name>
<dbReference type="PANTHER" id="PTHR11161:SF22">
    <property type="entry name" value="ACYLTRANSFERASE 3 DOMAIN-CONTAINING PROTEIN-RELATED"/>
    <property type="match status" value="1"/>
</dbReference>
<feature type="transmembrane region" description="Helical" evidence="1">
    <location>
        <begin position="189"/>
        <end position="210"/>
    </location>
</feature>
<proteinExistence type="predicted"/>
<dbReference type="PANTHER" id="PTHR11161">
    <property type="entry name" value="O-ACYLTRANSFERASE"/>
    <property type="match status" value="1"/>
</dbReference>
<feature type="transmembrane region" description="Helical" evidence="1">
    <location>
        <begin position="339"/>
        <end position="362"/>
    </location>
</feature>
<dbReference type="Pfam" id="PF01757">
    <property type="entry name" value="Acyl_transf_3"/>
    <property type="match status" value="1"/>
</dbReference>
<evidence type="ECO:0000256" key="1">
    <source>
        <dbReference type="SAM" id="Phobius"/>
    </source>
</evidence>
<keyword evidence="1" id="KW-0472">Membrane</keyword>
<dbReference type="AlphaFoldDB" id="A0ABD1DEL6"/>
<feature type="transmembrane region" description="Helical" evidence="1">
    <location>
        <begin position="419"/>
        <end position="435"/>
    </location>
</feature>
<keyword evidence="1" id="KW-1133">Transmembrane helix</keyword>
<keyword evidence="4" id="KW-1185">Reference proteome</keyword>
<feature type="transmembrane region" description="Helical" evidence="1">
    <location>
        <begin position="442"/>
        <end position="460"/>
    </location>
</feature>
<evidence type="ECO:0000313" key="4">
    <source>
        <dbReference type="Proteomes" id="UP001562425"/>
    </source>
</evidence>
<feature type="transmembrane region" description="Helical" evidence="1">
    <location>
        <begin position="638"/>
        <end position="663"/>
    </location>
</feature>
<sequence>MASGGDAPLRVTWSLRPAVGIVVMLILTPVVRSSVSENASIHLPAMHHFEDKFGCLRDNPANIYCVAKTVIKPDESSPVWKLIERNSREHTNYRHYILDRGFCLKSCQTLVNGLSEEQQKRYDHEVVQVDEFHIFGPGYITGMEEYKRKYGSLVNICLNYRLQQSYNLSGYSEIEHCMTAKELDKPVNILHVVFAVLYGTILVLVMRATLLDFRVIRNQNNNHVVSDKPDSVWMEFSLKRSFRRLTVAPQTKIQRDFAYVEGFRVLTVLLISSVHTTMGFGISPMVNPEALEGLFGTAFMRMTAAIFPMLVHTFFTISGLLLAVNFLEFIETGPRFRWSLFFSGVLSRYLRMVPAYFVLWLYQISWSDRLGDGPFDYRITGVERQMCKINGWSNFLFINNYFNWDKGCMQQSWYMAADFQFYLVGMLIMMLIWRFPKSTKTLIAIMMTFSILAPIVHVYVNNFAEVIQINFRHLRMYLFQYKSIGFDYILAHTNTSAYFSGIIAGIVYHRVQADPKYLRTIPAYGILKRVAPLMVLAMAAPATLFYNTEPLEPSLWRSVYASVHRNFYGTMCGVALLYWATDGSWKIPALAKHPAVLAVGRLSFSVYLVQFNAIRAYFVDVDGDGIELNVVNFLRACGMVMLYSYVFGLLLCTTVELPVAAVIRRLQGFKKSTKTLNTSSNGTTDQDKLKAS</sequence>
<feature type="transmembrane region" description="Helical" evidence="1">
    <location>
        <begin position="530"/>
        <end position="547"/>
    </location>
</feature>
<reference evidence="3 4" key="1">
    <citation type="submission" date="2024-05" db="EMBL/GenBank/DDBJ databases">
        <title>Culex pipiens pipiens assembly and annotation.</title>
        <authorList>
            <person name="Alout H."/>
            <person name="Durand T."/>
        </authorList>
    </citation>
    <scope>NUCLEOTIDE SEQUENCE [LARGE SCALE GENOMIC DNA]</scope>
    <source>
        <strain evidence="3">HA-2024</strain>
        <tissue evidence="3">Whole body</tissue>
    </source>
</reference>